<feature type="region of interest" description="Disordered" evidence="1">
    <location>
        <begin position="34"/>
        <end position="83"/>
    </location>
</feature>
<keyword evidence="3" id="KW-1185">Reference proteome</keyword>
<evidence type="ECO:0000256" key="1">
    <source>
        <dbReference type="SAM" id="MobiDB-lite"/>
    </source>
</evidence>
<evidence type="ECO:0000313" key="2">
    <source>
        <dbReference type="EMBL" id="OXU17479.1"/>
    </source>
</evidence>
<dbReference type="AlphaFoldDB" id="A0A232EGI8"/>
<evidence type="ECO:0000313" key="3">
    <source>
        <dbReference type="Proteomes" id="UP000215335"/>
    </source>
</evidence>
<name>A0A232EGI8_9HYME</name>
<dbReference type="EMBL" id="NNAY01004745">
    <property type="protein sequence ID" value="OXU17479.1"/>
    <property type="molecule type" value="Genomic_DNA"/>
</dbReference>
<reference evidence="2 3" key="1">
    <citation type="journal article" date="2017" name="Curr. Biol.">
        <title>The Evolution of Venom by Co-option of Single-Copy Genes.</title>
        <authorList>
            <person name="Martinson E.O."/>
            <person name="Mrinalini"/>
            <person name="Kelkar Y.D."/>
            <person name="Chang C.H."/>
            <person name="Werren J.H."/>
        </authorList>
    </citation>
    <scope>NUCLEOTIDE SEQUENCE [LARGE SCALE GENOMIC DNA]</scope>
    <source>
        <strain evidence="2 3">Alberta</strain>
        <tissue evidence="2">Whole body</tissue>
    </source>
</reference>
<comment type="caution">
    <text evidence="2">The sequence shown here is derived from an EMBL/GenBank/DDBJ whole genome shotgun (WGS) entry which is preliminary data.</text>
</comment>
<gene>
    <name evidence="2" type="ORF">TSAR_010817</name>
</gene>
<sequence>MLSVKKSTTVIEVPAELLQQISKLVKQMILAQTSKIPPTLEKPPQDIVLEGDAQQDPAKEEDGLSTTPDTPPPPTTSDHLPLMHEKWAALEANAAQQTAQQTALRARLYIACKRPAISCFSFSF</sequence>
<accession>A0A232EGI8</accession>
<proteinExistence type="predicted"/>
<dbReference type="Proteomes" id="UP000215335">
    <property type="component" value="Unassembled WGS sequence"/>
</dbReference>
<protein>
    <submittedName>
        <fullName evidence="2">Uncharacterized protein</fullName>
    </submittedName>
</protein>
<organism evidence="2 3">
    <name type="scientific">Trichomalopsis sarcophagae</name>
    <dbReference type="NCBI Taxonomy" id="543379"/>
    <lineage>
        <taxon>Eukaryota</taxon>
        <taxon>Metazoa</taxon>
        <taxon>Ecdysozoa</taxon>
        <taxon>Arthropoda</taxon>
        <taxon>Hexapoda</taxon>
        <taxon>Insecta</taxon>
        <taxon>Pterygota</taxon>
        <taxon>Neoptera</taxon>
        <taxon>Endopterygota</taxon>
        <taxon>Hymenoptera</taxon>
        <taxon>Apocrita</taxon>
        <taxon>Proctotrupomorpha</taxon>
        <taxon>Chalcidoidea</taxon>
        <taxon>Pteromalidae</taxon>
        <taxon>Pteromalinae</taxon>
        <taxon>Trichomalopsis</taxon>
    </lineage>
</organism>